<evidence type="ECO:0000313" key="1">
    <source>
        <dbReference type="EMBL" id="JAE37193.1"/>
    </source>
</evidence>
<organism evidence="1">
    <name type="scientific">Arundo donax</name>
    <name type="common">Giant reed</name>
    <name type="synonym">Donax arundinaceus</name>
    <dbReference type="NCBI Taxonomy" id="35708"/>
    <lineage>
        <taxon>Eukaryota</taxon>
        <taxon>Viridiplantae</taxon>
        <taxon>Streptophyta</taxon>
        <taxon>Embryophyta</taxon>
        <taxon>Tracheophyta</taxon>
        <taxon>Spermatophyta</taxon>
        <taxon>Magnoliopsida</taxon>
        <taxon>Liliopsida</taxon>
        <taxon>Poales</taxon>
        <taxon>Poaceae</taxon>
        <taxon>PACMAD clade</taxon>
        <taxon>Arundinoideae</taxon>
        <taxon>Arundineae</taxon>
        <taxon>Arundo</taxon>
    </lineage>
</organism>
<proteinExistence type="predicted"/>
<accession>A0A0A9HWC7</accession>
<dbReference type="AlphaFoldDB" id="A0A0A9HWC7"/>
<name>A0A0A9HWC7_ARUDO</name>
<reference evidence="1" key="1">
    <citation type="submission" date="2014-09" db="EMBL/GenBank/DDBJ databases">
        <authorList>
            <person name="Magalhaes I.L.F."/>
            <person name="Oliveira U."/>
            <person name="Santos F.R."/>
            <person name="Vidigal T.H.D.A."/>
            <person name="Brescovit A.D."/>
            <person name="Santos A.J."/>
        </authorList>
    </citation>
    <scope>NUCLEOTIDE SEQUENCE</scope>
    <source>
        <tissue evidence="1">Shoot tissue taken approximately 20 cm above the soil surface</tissue>
    </source>
</reference>
<protein>
    <submittedName>
        <fullName evidence="1">Uncharacterized protein</fullName>
    </submittedName>
</protein>
<dbReference type="EMBL" id="GBRH01160703">
    <property type="protein sequence ID" value="JAE37193.1"/>
    <property type="molecule type" value="Transcribed_RNA"/>
</dbReference>
<sequence>MNWIWGNEVSYHLLHCINTLNNRWIMFGNSGIHNPELRSKLYGTLLEY</sequence>
<reference evidence="1" key="2">
    <citation type="journal article" date="2015" name="Data Brief">
        <title>Shoot transcriptome of the giant reed, Arundo donax.</title>
        <authorList>
            <person name="Barrero R.A."/>
            <person name="Guerrero F.D."/>
            <person name="Moolhuijzen P."/>
            <person name="Goolsby J.A."/>
            <person name="Tidwell J."/>
            <person name="Bellgard S.E."/>
            <person name="Bellgard M.I."/>
        </authorList>
    </citation>
    <scope>NUCLEOTIDE SEQUENCE</scope>
    <source>
        <tissue evidence="1">Shoot tissue taken approximately 20 cm above the soil surface</tissue>
    </source>
</reference>